<dbReference type="InterPro" id="IPR040026">
    <property type="entry name" value="FliD"/>
</dbReference>
<comment type="similarity">
    <text evidence="1 5">Belongs to the FliD family.</text>
</comment>
<keyword evidence="4 5" id="KW-0975">Bacterial flagellum</keyword>
<feature type="domain" description="Flagellar hook-associated protein 2 C-terminal" evidence="7">
    <location>
        <begin position="327"/>
        <end position="591"/>
    </location>
</feature>
<evidence type="ECO:0000256" key="3">
    <source>
        <dbReference type="ARBA" id="ARBA00023054"/>
    </source>
</evidence>
<name>A0A859FHK1_9BACI</name>
<evidence type="ECO:0000256" key="1">
    <source>
        <dbReference type="ARBA" id="ARBA00009764"/>
    </source>
</evidence>
<dbReference type="Pfam" id="PF02465">
    <property type="entry name" value="FliD_N"/>
    <property type="match status" value="1"/>
</dbReference>
<accession>A0A859FHK1</accession>
<evidence type="ECO:0000313" key="9">
    <source>
        <dbReference type="Proteomes" id="UP000318138"/>
    </source>
</evidence>
<keyword evidence="9" id="KW-1185">Reference proteome</keyword>
<comment type="subcellular location">
    <subcellularLocation>
        <location evidence="5">Secreted</location>
    </subcellularLocation>
    <subcellularLocation>
        <location evidence="5">Bacterial flagellum</location>
    </subcellularLocation>
</comment>
<dbReference type="Pfam" id="PF07195">
    <property type="entry name" value="FliD_C"/>
    <property type="match status" value="1"/>
</dbReference>
<dbReference type="KEGG" id="psua:FLK61_37375"/>
<dbReference type="Proteomes" id="UP000318138">
    <property type="component" value="Chromosome"/>
</dbReference>
<keyword evidence="8" id="KW-0969">Cilium</keyword>
<comment type="subunit">
    <text evidence="2 5">Homopentamer.</text>
</comment>
<keyword evidence="8" id="KW-0282">Flagellum</keyword>
<evidence type="ECO:0000259" key="6">
    <source>
        <dbReference type="Pfam" id="PF02465"/>
    </source>
</evidence>
<dbReference type="GO" id="GO:0007155">
    <property type="term" value="P:cell adhesion"/>
    <property type="evidence" value="ECO:0007669"/>
    <property type="project" value="InterPro"/>
</dbReference>
<keyword evidence="3" id="KW-0175">Coiled coil</keyword>
<evidence type="ECO:0000256" key="4">
    <source>
        <dbReference type="ARBA" id="ARBA00023143"/>
    </source>
</evidence>
<dbReference type="GO" id="GO:0005576">
    <property type="term" value="C:extracellular region"/>
    <property type="evidence" value="ECO:0007669"/>
    <property type="project" value="UniProtKB-SubCell"/>
</dbReference>
<keyword evidence="8" id="KW-0966">Cell projection</keyword>
<evidence type="ECO:0000256" key="5">
    <source>
        <dbReference type="RuleBase" id="RU362066"/>
    </source>
</evidence>
<gene>
    <name evidence="8" type="ORF">FLK61_37375</name>
</gene>
<evidence type="ECO:0000313" key="8">
    <source>
        <dbReference type="EMBL" id="QKS72308.1"/>
    </source>
</evidence>
<dbReference type="GO" id="GO:0071973">
    <property type="term" value="P:bacterial-type flagellum-dependent cell motility"/>
    <property type="evidence" value="ECO:0007669"/>
    <property type="project" value="TreeGrafter"/>
</dbReference>
<protein>
    <recommendedName>
        <fullName evidence="5">Flagellar hook-associated protein 2</fullName>
        <shortName evidence="5">HAP2</shortName>
    </recommendedName>
    <alternativeName>
        <fullName evidence="5">Flagellar cap protein</fullName>
    </alternativeName>
</protein>
<organism evidence="8 9">
    <name type="scientific">Paenalkalicoccus suaedae</name>
    <dbReference type="NCBI Taxonomy" id="2592382"/>
    <lineage>
        <taxon>Bacteria</taxon>
        <taxon>Bacillati</taxon>
        <taxon>Bacillota</taxon>
        <taxon>Bacilli</taxon>
        <taxon>Bacillales</taxon>
        <taxon>Bacillaceae</taxon>
        <taxon>Paenalkalicoccus</taxon>
    </lineage>
</organism>
<dbReference type="GO" id="GO:0009421">
    <property type="term" value="C:bacterial-type flagellum filament cap"/>
    <property type="evidence" value="ECO:0007669"/>
    <property type="project" value="InterPro"/>
</dbReference>
<comment type="function">
    <text evidence="5">Required for morphogenesis and for the elongation of the flagellar filament by facilitating polymerization of the flagellin monomers at the tip of growing filament. Forms a capping structure, which prevents flagellin subunits (transported through the central channel of the flagellum) from leaking out without polymerization at the distal end.</text>
</comment>
<reference evidence="9" key="1">
    <citation type="submission" date="2019-07" db="EMBL/GenBank/DDBJ databases">
        <title>Bacillus alkalisoli sp. nov. isolated from saline soil.</title>
        <authorList>
            <person name="Sun J.-Q."/>
            <person name="Xu L."/>
        </authorList>
    </citation>
    <scope>NUCLEOTIDE SEQUENCE [LARGE SCALE GENOMIC DNA]</scope>
    <source>
        <strain evidence="9">M4U3P1</strain>
    </source>
</reference>
<dbReference type="EMBL" id="CP041372">
    <property type="protein sequence ID" value="QKS72308.1"/>
    <property type="molecule type" value="Genomic_DNA"/>
</dbReference>
<proteinExistence type="inferred from homology"/>
<sequence>MRLTGFASGLDINQMVKDLMRAERMPVGRLEQSKQTVQWKMDQYREVNTKLEAFRTSIFDGVMRASNMLANKATTSNSGFVSATAAANSQATTLRISSVDRLATAATNVSTAAISGSQKLNQTQSIASQNLPADSAFSTSNDDGIWKKGLRNRETITVSQSQSSLTIAQSMADPTATVVKVNGSSFKVVTDKEPNDLLATEVLLKDDGELVFGRNLNRGDRVEVTQFKEDPAGTVFFSDASITTYDNNGNPKTTDFVFTSDQSLNAMMSEINASGAGVSAFYDSFQDKVSFVRKDTGVRNTGGNEMQFSGDFFTAGLNMSDAAETAAQNARFTVNGLTTERQTNSFDLNGLSLTLHQTFTESQSAVTIGTERDTGKIFDTIKKFVDDYNELIDMANGRLRQEVFRDYPPLTEEQREQLSESEIEKWEEKAQSGLLRNDALLSNGVNRFRSQLYAPVNSSASTDFRQLTSIGITTTRNFQDGGKLEINEDKLRAAIEADAEGVFQLFAADGPTQADKGIARRVRESANTMIDQISQRAGGMRGRTVNQQFTLGRELNSIEQQMSNFERRLKQVEERYWKQFTAMEKAISRSNSQSEALFAQMFGGNMR</sequence>
<evidence type="ECO:0000259" key="7">
    <source>
        <dbReference type="Pfam" id="PF07195"/>
    </source>
</evidence>
<dbReference type="RefSeq" id="WP_176010289.1">
    <property type="nucleotide sequence ID" value="NZ_CP041372.2"/>
</dbReference>
<evidence type="ECO:0000256" key="2">
    <source>
        <dbReference type="ARBA" id="ARBA00011255"/>
    </source>
</evidence>
<dbReference type="PANTHER" id="PTHR30288">
    <property type="entry name" value="FLAGELLAR CAP/ASSEMBLY PROTEIN FLID"/>
    <property type="match status" value="1"/>
</dbReference>
<dbReference type="PANTHER" id="PTHR30288:SF0">
    <property type="entry name" value="FLAGELLAR HOOK-ASSOCIATED PROTEIN 2"/>
    <property type="match status" value="1"/>
</dbReference>
<dbReference type="AlphaFoldDB" id="A0A859FHK1"/>
<dbReference type="NCBIfam" id="NF005833">
    <property type="entry name" value="PRK07737.1"/>
    <property type="match status" value="1"/>
</dbReference>
<keyword evidence="5" id="KW-0964">Secreted</keyword>
<feature type="domain" description="Flagellar hook-associated protein 2 N-terminal" evidence="6">
    <location>
        <begin position="8"/>
        <end position="106"/>
    </location>
</feature>
<dbReference type="InterPro" id="IPR003481">
    <property type="entry name" value="FliD_N"/>
</dbReference>
<dbReference type="InterPro" id="IPR010809">
    <property type="entry name" value="FliD_C"/>
</dbReference>
<dbReference type="GO" id="GO:0009424">
    <property type="term" value="C:bacterial-type flagellum hook"/>
    <property type="evidence" value="ECO:0007669"/>
    <property type="project" value="UniProtKB-UniRule"/>
</dbReference>